<sequence>MAAPNYQASDFAAAIHALMPRGLVWPRDPTAVQAQVINGLAPTWVRHTQANNQLLVDAFPATSVELLPEWESTLGLPDPCAGSSPTLQGRQQQVVARLTNSGGQSVPYFIEYARTLGYTVSVAEYTPFRMGQQAMGDQLGGPDWAYTWSINAPLASLTSFRMGQSAMGEPLESWNNAVLECELSEIKPAHTVLLFTYGLGDLDTTFVLDESTLG</sequence>
<proteinExistence type="predicted"/>
<accession>A0ABX2NQD9</accession>
<dbReference type="Pfam" id="PF10076">
    <property type="entry name" value="Phage_Mu_Gp48"/>
    <property type="match status" value="1"/>
</dbReference>
<organism evidence="1 2">
    <name type="scientific">Paraburkholderia youngii</name>
    <dbReference type="NCBI Taxonomy" id="2782701"/>
    <lineage>
        <taxon>Bacteria</taxon>
        <taxon>Pseudomonadati</taxon>
        <taxon>Pseudomonadota</taxon>
        <taxon>Betaproteobacteria</taxon>
        <taxon>Burkholderiales</taxon>
        <taxon>Burkholderiaceae</taxon>
        <taxon>Paraburkholderia</taxon>
    </lineage>
</organism>
<dbReference type="Proteomes" id="UP000821598">
    <property type="component" value="Unassembled WGS sequence"/>
</dbReference>
<dbReference type="InterPro" id="IPR018755">
    <property type="entry name" value="Phage_Mu_Gp48"/>
</dbReference>
<protein>
    <submittedName>
        <fullName evidence="1">DUF2313 domain-containing protein</fullName>
    </submittedName>
</protein>
<dbReference type="EMBL" id="VOMC01000023">
    <property type="protein sequence ID" value="NVI06347.1"/>
    <property type="molecule type" value="Genomic_DNA"/>
</dbReference>
<evidence type="ECO:0000313" key="1">
    <source>
        <dbReference type="EMBL" id="NVI06347.1"/>
    </source>
</evidence>
<name>A0ABX2NQD9_9BURK</name>
<dbReference type="RefSeq" id="WP_176367811.1">
    <property type="nucleotide sequence ID" value="NZ_VOMC01000023.1"/>
</dbReference>
<evidence type="ECO:0000313" key="2">
    <source>
        <dbReference type="Proteomes" id="UP000821598"/>
    </source>
</evidence>
<reference evidence="1 2" key="1">
    <citation type="submission" date="2019-08" db="EMBL/GenBank/DDBJ databases">
        <title>Paraburkholderia simonii sp. nov. and P. youngii sp. nov. Brazilian and Mexican Mimosa-associated rhizobia.</title>
        <authorList>
            <person name="Mavima L."/>
            <person name="Beukes C.W."/>
            <person name="Palmer M."/>
            <person name="De Meyer S.E."/>
            <person name="James E.K."/>
            <person name="Maluk M."/>
            <person name="Avontuur J.R."/>
            <person name="Chan W.Y."/>
            <person name="Venter S.N."/>
            <person name="Steenkamp E.T."/>
        </authorList>
    </citation>
    <scope>NUCLEOTIDE SEQUENCE [LARGE SCALE GENOMIC DNA]</scope>
    <source>
        <strain evidence="1 2">JPY454</strain>
    </source>
</reference>
<gene>
    <name evidence="1" type="ORF">FSB64_21765</name>
</gene>
<keyword evidence="2" id="KW-1185">Reference proteome</keyword>
<comment type="caution">
    <text evidence="1">The sequence shown here is derived from an EMBL/GenBank/DDBJ whole genome shotgun (WGS) entry which is preliminary data.</text>
</comment>